<reference evidence="2 3" key="1">
    <citation type="journal article" date="2014" name="Front. Microbiol.">
        <title>Population and genomic analysis of the genus Halorubrum.</title>
        <authorList>
            <person name="Fullmer M.S."/>
            <person name="Soucy S.M."/>
            <person name="Swithers K.S."/>
            <person name="Makkay A.M."/>
            <person name="Wheeler R."/>
            <person name="Ventosa A."/>
            <person name="Gogarten J.P."/>
            <person name="Papke R.T."/>
        </authorList>
    </citation>
    <scope>NUCLEOTIDE SEQUENCE [LARGE SCALE GENOMIC DNA]</scope>
    <source>
        <strain evidence="2 3">LD3</strain>
    </source>
</reference>
<feature type="compositionally biased region" description="Acidic residues" evidence="1">
    <location>
        <begin position="164"/>
        <end position="173"/>
    </location>
</feature>
<feature type="region of interest" description="Disordered" evidence="1">
    <location>
        <begin position="130"/>
        <end position="173"/>
    </location>
</feature>
<proteinExistence type="predicted"/>
<sequence>MRAIARLDDPVLAEAFEEAADEYGSKSIAVRVALKKTYVAGEDMESAVDEAEPAHDLTHRQVEAWGELREWAGVGEWIELEAAESLLANKLNIPAESVRKTLIKPLKKEGAVGVSQRNRSVDLIVGKLPTQEATTGRATTSSDAGRVTNEAVATDGGATMSELEAAETEGDNE</sequence>
<evidence type="ECO:0000313" key="3">
    <source>
        <dbReference type="Proteomes" id="UP000216409"/>
    </source>
</evidence>
<evidence type="ECO:0000256" key="1">
    <source>
        <dbReference type="SAM" id="MobiDB-lite"/>
    </source>
</evidence>
<name>A0A256ITF8_HALEZ</name>
<dbReference type="Proteomes" id="UP000216409">
    <property type="component" value="Unassembled WGS sequence"/>
</dbReference>
<accession>A0A256ITF8</accession>
<dbReference type="RefSeq" id="WP_094580155.1">
    <property type="nucleotide sequence ID" value="NZ_NHOW01000129.1"/>
</dbReference>
<comment type="caution">
    <text evidence="2">The sequence shown here is derived from an EMBL/GenBank/DDBJ whole genome shotgun (WGS) entry which is preliminary data.</text>
</comment>
<dbReference type="AlphaFoldDB" id="A0A256ITF8"/>
<dbReference type="EMBL" id="NHOW01000129">
    <property type="protein sequence ID" value="OYR59839.1"/>
    <property type="molecule type" value="Genomic_DNA"/>
</dbReference>
<feature type="compositionally biased region" description="Polar residues" evidence="1">
    <location>
        <begin position="131"/>
        <end position="143"/>
    </location>
</feature>
<organism evidence="2 3">
    <name type="scientific">Halorubrum ezzemoulense</name>
    <name type="common">Halorubrum chaoviator</name>
    <dbReference type="NCBI Taxonomy" id="337243"/>
    <lineage>
        <taxon>Archaea</taxon>
        <taxon>Methanobacteriati</taxon>
        <taxon>Methanobacteriota</taxon>
        <taxon>Stenosarchaea group</taxon>
        <taxon>Halobacteria</taxon>
        <taxon>Halobacteriales</taxon>
        <taxon>Haloferacaceae</taxon>
        <taxon>Halorubrum</taxon>
    </lineage>
</organism>
<gene>
    <name evidence="2" type="ORF">DJ83_11135</name>
</gene>
<protein>
    <submittedName>
        <fullName evidence="2">Uncharacterized protein</fullName>
    </submittedName>
</protein>
<evidence type="ECO:0000313" key="2">
    <source>
        <dbReference type="EMBL" id="OYR59839.1"/>
    </source>
</evidence>